<feature type="transmembrane region" description="Helical" evidence="1">
    <location>
        <begin position="54"/>
        <end position="73"/>
    </location>
</feature>
<keyword evidence="1" id="KW-0812">Transmembrane</keyword>
<dbReference type="Proteomes" id="UP000053612">
    <property type="component" value="Unassembled WGS sequence"/>
</dbReference>
<accession>A0A0A7T3B6</accession>
<evidence type="ECO:0000313" key="2">
    <source>
        <dbReference type="EMBL" id="KSU14069.1"/>
    </source>
</evidence>
<dbReference type="PATRIC" id="fig|1360.109.peg.735"/>
<gene>
    <name evidence="2" type="ORF">LMG9449_2650</name>
</gene>
<evidence type="ECO:0000256" key="1">
    <source>
        <dbReference type="SAM" id="Phobius"/>
    </source>
</evidence>
<keyword evidence="1" id="KW-1133">Transmembrane helix</keyword>
<dbReference type="EMBL" id="LKLS01000216">
    <property type="protein sequence ID" value="KSU14069.1"/>
    <property type="molecule type" value="Genomic_DNA"/>
</dbReference>
<feature type="transmembrane region" description="Helical" evidence="1">
    <location>
        <begin position="80"/>
        <end position="103"/>
    </location>
</feature>
<dbReference type="RefSeq" id="WP_012898521.1">
    <property type="nucleotide sequence ID" value="NZ_CAKMBL010000005.1"/>
</dbReference>
<organism evidence="2 3">
    <name type="scientific">Lactococcus lactis subsp. lactis</name>
    <name type="common">Streptococcus lactis</name>
    <dbReference type="NCBI Taxonomy" id="1360"/>
    <lineage>
        <taxon>Bacteria</taxon>
        <taxon>Bacillati</taxon>
        <taxon>Bacillota</taxon>
        <taxon>Bacilli</taxon>
        <taxon>Lactobacillales</taxon>
        <taxon>Streptococcaceae</taxon>
        <taxon>Lactococcus</taxon>
    </lineage>
</organism>
<comment type="caution">
    <text evidence="2">The sequence shown here is derived from an EMBL/GenBank/DDBJ whole genome shotgun (WGS) entry which is preliminary data.</text>
</comment>
<dbReference type="AlphaFoldDB" id="A0A0A7T3B6"/>
<reference evidence="3" key="1">
    <citation type="submission" date="2015-10" db="EMBL/GenBank/DDBJ databases">
        <title>Draft Genome Sequences of 11 Lactococcus lactis subspecies cremoris strains.</title>
        <authorList>
            <person name="Wels M."/>
            <person name="Backus L."/>
            <person name="Boekhorst J."/>
            <person name="Dijkstra A."/>
            <person name="Beerthuizen M."/>
            <person name="Kelly W."/>
            <person name="Siezen R."/>
            <person name="Bachmann H."/>
            <person name="Van Hijum S."/>
        </authorList>
    </citation>
    <scope>NUCLEOTIDE SEQUENCE [LARGE SCALE GENOMIC DNA]</scope>
    <source>
        <strain evidence="3">LMG9449</strain>
    </source>
</reference>
<evidence type="ECO:0000313" key="3">
    <source>
        <dbReference type="Proteomes" id="UP000053612"/>
    </source>
</evidence>
<name>A0A0A7T3B6_LACLL</name>
<protein>
    <submittedName>
        <fullName evidence="2">Uncharacterized protein</fullName>
    </submittedName>
</protein>
<feature type="transmembrane region" description="Helical" evidence="1">
    <location>
        <begin position="123"/>
        <end position="147"/>
    </location>
</feature>
<keyword evidence="1" id="KW-0472">Membrane</keyword>
<proteinExistence type="predicted"/>
<sequence length="152" mass="17711">MNIKGIKIWQVFLAFIIWIGNMFLPATVNQAKLNTNFDYKKSRENFFYFLFHQVPFYSFILGLVLLISLFLIYRKINFSVYFSFASLIFYISFLVIAFPSMIIFNHSLSGNTFGAELSIFLTFYGAGYIIAVLFGLVAFLLLFLYSLRIKEC</sequence>